<evidence type="ECO:0000313" key="3">
    <source>
        <dbReference type="Proteomes" id="UP000195072"/>
    </source>
</evidence>
<evidence type="ECO:0000313" key="2">
    <source>
        <dbReference type="EMBL" id="OUL65203.1"/>
    </source>
</evidence>
<dbReference type="RefSeq" id="WP_086898292.1">
    <property type="nucleotide sequence ID" value="NZ_JOOZ01000077.1"/>
</dbReference>
<name>A0A252EG67_9PROT</name>
<dbReference type="AlphaFoldDB" id="A0A252EG67"/>
<reference evidence="2 3" key="1">
    <citation type="submission" date="2014-06" db="EMBL/GenBank/DDBJ databases">
        <authorList>
            <person name="Ju J."/>
            <person name="Zhang J."/>
        </authorList>
    </citation>
    <scope>NUCLEOTIDE SEQUENCE [LARGE SCALE GENOMIC DNA]</scope>
    <source>
        <strain evidence="2">DmL_050</strain>
    </source>
</reference>
<dbReference type="Proteomes" id="UP000195072">
    <property type="component" value="Unassembled WGS sequence"/>
</dbReference>
<organism evidence="2 3">
    <name type="scientific">Acetobacter senegalensis</name>
    <dbReference type="NCBI Taxonomy" id="446692"/>
    <lineage>
        <taxon>Bacteria</taxon>
        <taxon>Pseudomonadati</taxon>
        <taxon>Pseudomonadota</taxon>
        <taxon>Alphaproteobacteria</taxon>
        <taxon>Acetobacterales</taxon>
        <taxon>Acetobacteraceae</taxon>
        <taxon>Acetobacter</taxon>
    </lineage>
</organism>
<feature type="compositionally biased region" description="Polar residues" evidence="1">
    <location>
        <begin position="128"/>
        <end position="139"/>
    </location>
</feature>
<dbReference type="EMBL" id="JOOZ01000077">
    <property type="protein sequence ID" value="OUL65203.1"/>
    <property type="molecule type" value="Genomic_DNA"/>
</dbReference>
<proteinExistence type="predicted"/>
<protein>
    <submittedName>
        <fullName evidence="2">Uncharacterized protein</fullName>
    </submittedName>
</protein>
<evidence type="ECO:0000256" key="1">
    <source>
        <dbReference type="SAM" id="MobiDB-lite"/>
    </source>
</evidence>
<comment type="caution">
    <text evidence="2">The sequence shown here is derived from an EMBL/GenBank/DDBJ whole genome shotgun (WGS) entry which is preliminary data.</text>
</comment>
<sequence>MTTQDKVETEDGALASEDFRRDLRLYGRAKDTMLGFSQGVYPEYNMVIDWADACGDIAFKTQQSAHDIAWAAFQKCIKAIELEKVGLPRDKVNSILDEAVQNEIENFINKHSGNKNTKKGRPPRPSIFEQNSSLKGFPA</sequence>
<accession>A0A252EG67</accession>
<feature type="region of interest" description="Disordered" evidence="1">
    <location>
        <begin position="107"/>
        <end position="139"/>
    </location>
</feature>
<gene>
    <name evidence="2" type="ORF">HK16_18390</name>
</gene>
<feature type="compositionally biased region" description="Basic residues" evidence="1">
    <location>
        <begin position="112"/>
        <end position="122"/>
    </location>
</feature>